<dbReference type="GO" id="GO:0016887">
    <property type="term" value="F:ATP hydrolysis activity"/>
    <property type="evidence" value="ECO:0007669"/>
    <property type="project" value="InterPro"/>
</dbReference>
<dbReference type="InterPro" id="IPR052156">
    <property type="entry name" value="BCAA_Transport_ATP-bd_LivF"/>
</dbReference>
<dbReference type="PANTHER" id="PTHR43820:SF4">
    <property type="entry name" value="HIGH-AFFINITY BRANCHED-CHAIN AMINO ACID TRANSPORT ATP-BINDING PROTEIN LIVF"/>
    <property type="match status" value="1"/>
</dbReference>
<keyword evidence="8" id="KW-1185">Reference proteome</keyword>
<accession>A0A846Z5F8</accession>
<feature type="domain" description="ABC transporter" evidence="6">
    <location>
        <begin position="2"/>
        <end position="240"/>
    </location>
</feature>
<keyword evidence="5" id="KW-0029">Amino-acid transport</keyword>
<dbReference type="Proteomes" id="UP000579250">
    <property type="component" value="Unassembled WGS sequence"/>
</dbReference>
<dbReference type="Gene3D" id="3.40.50.300">
    <property type="entry name" value="P-loop containing nucleotide triphosphate hydrolases"/>
    <property type="match status" value="1"/>
</dbReference>
<comment type="similarity">
    <text evidence="1">Belongs to the ABC transporter superfamily.</text>
</comment>
<name>A0A846Z5F8_9ACTN</name>
<dbReference type="GO" id="GO:0015807">
    <property type="term" value="P:L-amino acid transport"/>
    <property type="evidence" value="ECO:0007669"/>
    <property type="project" value="TreeGrafter"/>
</dbReference>
<comment type="caution">
    <text evidence="7">The sequence shown here is derived from an EMBL/GenBank/DDBJ whole genome shotgun (WGS) entry which is preliminary data.</text>
</comment>
<dbReference type="InterPro" id="IPR003593">
    <property type="entry name" value="AAA+_ATPase"/>
</dbReference>
<dbReference type="InterPro" id="IPR027417">
    <property type="entry name" value="P-loop_NTPase"/>
</dbReference>
<dbReference type="SMART" id="SM00382">
    <property type="entry name" value="AAA"/>
    <property type="match status" value="1"/>
</dbReference>
<dbReference type="Pfam" id="PF00005">
    <property type="entry name" value="ABC_tran"/>
    <property type="match status" value="1"/>
</dbReference>
<evidence type="ECO:0000256" key="2">
    <source>
        <dbReference type="ARBA" id="ARBA00022448"/>
    </source>
</evidence>
<dbReference type="CDD" id="cd03224">
    <property type="entry name" value="ABC_TM1139_LivF_branched"/>
    <property type="match status" value="1"/>
</dbReference>
<evidence type="ECO:0000256" key="5">
    <source>
        <dbReference type="ARBA" id="ARBA00022970"/>
    </source>
</evidence>
<dbReference type="GO" id="GO:0005524">
    <property type="term" value="F:ATP binding"/>
    <property type="evidence" value="ECO:0007669"/>
    <property type="project" value="UniProtKB-KW"/>
</dbReference>
<dbReference type="PROSITE" id="PS50893">
    <property type="entry name" value="ABC_TRANSPORTER_2"/>
    <property type="match status" value="1"/>
</dbReference>
<dbReference type="AlphaFoldDB" id="A0A846Z5F8"/>
<evidence type="ECO:0000256" key="4">
    <source>
        <dbReference type="ARBA" id="ARBA00022840"/>
    </source>
</evidence>
<proteinExistence type="inferred from homology"/>
<protein>
    <submittedName>
        <fullName evidence="7">ABC transporter ATP-binding protein</fullName>
    </submittedName>
</protein>
<evidence type="ECO:0000259" key="6">
    <source>
        <dbReference type="PROSITE" id="PS50893"/>
    </source>
</evidence>
<evidence type="ECO:0000313" key="8">
    <source>
        <dbReference type="Proteomes" id="UP000579250"/>
    </source>
</evidence>
<dbReference type="EMBL" id="JAAXPI010000036">
    <property type="protein sequence ID" value="NKZ06472.1"/>
    <property type="molecule type" value="Genomic_DNA"/>
</dbReference>
<gene>
    <name evidence="7" type="ORF">HGB48_22375</name>
</gene>
<sequence length="264" mass="27681">MLDIDRLLVTYGAREPVIKEVSLQVGDAGVVALLGSNGAGKTTLMRAISGTLPLYGGAVRGGSIRFLDRAVEKSSPAAIVRSGLVQVPEGRHVFAALSVAENLAAGALPVRSRTEREKSRRHVLDLFPRLAERLKQPAGTLSGGEQQMLAIARALMSRPKLLLLDEPSLGLAPRLVQVIAETIQNISGEGVPVLLVEQNAAMALSLARSAYVLELGRVVLEGAADELAGSDEVRRLYLGESAGESAGESGRVAAPVPALSRWGG</sequence>
<keyword evidence="3" id="KW-0547">Nucleotide-binding</keyword>
<reference evidence="7 8" key="1">
    <citation type="submission" date="2020-04" db="EMBL/GenBank/DDBJ databases">
        <title>MicrobeNet Type strains.</title>
        <authorList>
            <person name="Nicholson A.C."/>
        </authorList>
    </citation>
    <scope>NUCLEOTIDE SEQUENCE [LARGE SCALE GENOMIC DNA]</scope>
    <source>
        <strain evidence="7 8">ATCC BAA-277</strain>
    </source>
</reference>
<keyword evidence="4 7" id="KW-0067">ATP-binding</keyword>
<evidence type="ECO:0000256" key="1">
    <source>
        <dbReference type="ARBA" id="ARBA00005417"/>
    </source>
</evidence>
<dbReference type="PROSITE" id="PS00211">
    <property type="entry name" value="ABC_TRANSPORTER_1"/>
    <property type="match status" value="1"/>
</dbReference>
<dbReference type="PANTHER" id="PTHR43820">
    <property type="entry name" value="HIGH-AFFINITY BRANCHED-CHAIN AMINO ACID TRANSPORT ATP-BINDING PROTEIN LIVF"/>
    <property type="match status" value="1"/>
</dbReference>
<dbReference type="InterPro" id="IPR003439">
    <property type="entry name" value="ABC_transporter-like_ATP-bd"/>
</dbReference>
<dbReference type="SUPFAM" id="SSF52540">
    <property type="entry name" value="P-loop containing nucleoside triphosphate hydrolases"/>
    <property type="match status" value="1"/>
</dbReference>
<dbReference type="GO" id="GO:0015658">
    <property type="term" value="F:branched-chain amino acid transmembrane transporter activity"/>
    <property type="evidence" value="ECO:0007669"/>
    <property type="project" value="TreeGrafter"/>
</dbReference>
<organism evidence="7 8">
    <name type="scientific">Actinomadura latina</name>
    <dbReference type="NCBI Taxonomy" id="163603"/>
    <lineage>
        <taxon>Bacteria</taxon>
        <taxon>Bacillati</taxon>
        <taxon>Actinomycetota</taxon>
        <taxon>Actinomycetes</taxon>
        <taxon>Streptosporangiales</taxon>
        <taxon>Thermomonosporaceae</taxon>
        <taxon>Actinomadura</taxon>
    </lineage>
</organism>
<evidence type="ECO:0000313" key="7">
    <source>
        <dbReference type="EMBL" id="NKZ06472.1"/>
    </source>
</evidence>
<evidence type="ECO:0000256" key="3">
    <source>
        <dbReference type="ARBA" id="ARBA00022741"/>
    </source>
</evidence>
<dbReference type="InterPro" id="IPR017871">
    <property type="entry name" value="ABC_transporter-like_CS"/>
</dbReference>
<dbReference type="RefSeq" id="WP_067640730.1">
    <property type="nucleotide sequence ID" value="NZ_JAAXPI010000036.1"/>
</dbReference>
<keyword evidence="2" id="KW-0813">Transport</keyword>